<dbReference type="AlphaFoldDB" id="A0A4P6XP34"/>
<feature type="compositionally biased region" description="Basic and acidic residues" evidence="2">
    <location>
        <begin position="42"/>
        <end position="55"/>
    </location>
</feature>
<feature type="compositionally biased region" description="Polar residues" evidence="2">
    <location>
        <begin position="1"/>
        <end position="12"/>
    </location>
</feature>
<dbReference type="SMART" id="SM00268">
    <property type="entry name" value="ACTIN"/>
    <property type="match status" value="1"/>
</dbReference>
<evidence type="ECO:0000313" key="3">
    <source>
        <dbReference type="EMBL" id="QBM89237.1"/>
    </source>
</evidence>
<dbReference type="InterPro" id="IPR004000">
    <property type="entry name" value="Actin"/>
</dbReference>
<evidence type="ECO:0000256" key="1">
    <source>
        <dbReference type="RuleBase" id="RU000487"/>
    </source>
</evidence>
<comment type="similarity">
    <text evidence="1">Belongs to the actin family.</text>
</comment>
<protein>
    <submittedName>
        <fullName evidence="3">Actin-related protein 8</fullName>
    </submittedName>
</protein>
<feature type="region of interest" description="Disordered" evidence="2">
    <location>
        <begin position="147"/>
        <end position="190"/>
    </location>
</feature>
<name>A0A4P6XP34_9ASCO</name>
<reference evidence="4" key="1">
    <citation type="submission" date="2019-03" db="EMBL/GenBank/DDBJ databases">
        <title>Snf2 controls pulcherriminic acid biosynthesis and connects pigmentation and antifungal activity of the yeast Metschnikowia pulcherrima.</title>
        <authorList>
            <person name="Gore-Lloyd D."/>
            <person name="Sumann I."/>
            <person name="Brachmann A.O."/>
            <person name="Schneeberger K."/>
            <person name="Ortiz-Merino R.A."/>
            <person name="Moreno-Beltran M."/>
            <person name="Schlaefli M."/>
            <person name="Kirner P."/>
            <person name="Santos Kron A."/>
            <person name="Wolfe K.H."/>
            <person name="Piel J."/>
            <person name="Ahrens C.H."/>
            <person name="Henk D."/>
            <person name="Freimoser F.M."/>
        </authorList>
    </citation>
    <scope>NUCLEOTIDE SEQUENCE [LARGE SCALE GENOMIC DNA]</scope>
    <source>
        <strain evidence="4">APC 1.2</strain>
    </source>
</reference>
<feature type="region of interest" description="Disordered" evidence="2">
    <location>
        <begin position="1"/>
        <end position="77"/>
    </location>
</feature>
<dbReference type="EMBL" id="CP034459">
    <property type="protein sequence ID" value="QBM89237.1"/>
    <property type="molecule type" value="Genomic_DNA"/>
</dbReference>
<dbReference type="Proteomes" id="UP000292447">
    <property type="component" value="Chromosome IV"/>
</dbReference>
<dbReference type="Gene3D" id="3.90.640.10">
    <property type="entry name" value="Actin, Chain A, domain 4"/>
    <property type="match status" value="1"/>
</dbReference>
<proteinExistence type="inferred from homology"/>
<accession>A0A4P6XP34</accession>
<dbReference type="PANTHER" id="PTHR11937">
    <property type="entry name" value="ACTIN"/>
    <property type="match status" value="1"/>
</dbReference>
<evidence type="ECO:0000256" key="2">
    <source>
        <dbReference type="SAM" id="MobiDB-lite"/>
    </source>
</evidence>
<sequence length="823" mass="92991">MEMDTHTQNMSATPLLKDEEDEQMALASSPGAATNDENDTPEAAKDAENALENDKKRLKTGKTGVTAPPKKPSEEVLQRRREGRLKAAATMAQNLKKSGIGRFEDENGFALTSVKAIPLINQKNYFAEYLKRDDQVTLIRNWRNEKQRDVAPKSAGLETRKQPDDEDEDDDEDNDNDDGSAKAGDDTIVLQPGSQFMRIGRATDSFPTKVPMVVAIPDLHPSKEYPVVPERVNYEDGDYDFGEKFAAAKNAVTKDFKARMRYYKRRMMPNSRESAANFNRTQKPEVVPHNSDPDYREFFERDDPLLQSRDFFAGDDALRIPLSEDYTKWRLRFPIVNGTFNQEQEDYTSQQEFICDLCRVTCEALKAINIPVSEVAKYKCLLLIPDFYDKEVIEAWCDILLRLVGFGRVGVIQEAVAATFGLGSSCACVVDVGAQKTTISCVDEGLVINDSRVSLDYGGDNITETFTKLLLQQNFPIQDLNLHNHNDDWELADRLKRTFGTFDDADIAVQLYNFYRRKAGLNTEKYTIKVFDEVMLAPLGLFHPDLFQLSQRTRSKSLFPESYDHYTGEPNNPFLQAQENLVNGKGYTELTDENLLMKIIEDKQIFKAANAAYGKPVPNRAASTEDSRKSFAVPLDKAIIESITNAGIATDFNRAKKLYDNILVVGGGLAKFPGYDALLNDRINIWRPRFLSTSTLDDILSYVGKEKDRLDAKRKQMITDLKASKKDALSTEEVELSEQELKKIEADTKLTIDLQKADAVADDGSVIPVNVLPAPKELDPQLITWKGGSVYGRLKVANEMWITRDDWDTLNSRCLYYKTLFNY</sequence>
<feature type="compositionally biased region" description="Acidic residues" evidence="2">
    <location>
        <begin position="164"/>
        <end position="178"/>
    </location>
</feature>
<dbReference type="Gene3D" id="3.30.420.40">
    <property type="match status" value="1"/>
</dbReference>
<dbReference type="Gene3D" id="3.30.420.580">
    <property type="match status" value="1"/>
</dbReference>
<gene>
    <name evidence="3" type="primary">MPUL0D03010</name>
    <name evidence="3" type="ORF">METSCH_D03010</name>
</gene>
<dbReference type="SUPFAM" id="SSF53067">
    <property type="entry name" value="Actin-like ATPase domain"/>
    <property type="match status" value="2"/>
</dbReference>
<dbReference type="InterPro" id="IPR043129">
    <property type="entry name" value="ATPase_NBD"/>
</dbReference>
<dbReference type="CDD" id="cd10206">
    <property type="entry name" value="ASKHA_NBD_Arp8-like"/>
    <property type="match status" value="1"/>
</dbReference>
<organism evidence="3 4">
    <name type="scientific">Metschnikowia aff. pulcherrima</name>
    <dbReference type="NCBI Taxonomy" id="2163413"/>
    <lineage>
        <taxon>Eukaryota</taxon>
        <taxon>Fungi</taxon>
        <taxon>Dikarya</taxon>
        <taxon>Ascomycota</taxon>
        <taxon>Saccharomycotina</taxon>
        <taxon>Pichiomycetes</taxon>
        <taxon>Metschnikowiaceae</taxon>
        <taxon>Metschnikowia</taxon>
    </lineage>
</organism>
<keyword evidence="4" id="KW-1185">Reference proteome</keyword>
<dbReference type="Pfam" id="PF00022">
    <property type="entry name" value="Actin"/>
    <property type="match status" value="1"/>
</dbReference>
<evidence type="ECO:0000313" key="4">
    <source>
        <dbReference type="Proteomes" id="UP000292447"/>
    </source>
</evidence>
<dbReference type="STRING" id="2163413.A0A4P6XP34"/>